<evidence type="ECO:0000313" key="2">
    <source>
        <dbReference type="Proteomes" id="UP000772618"/>
    </source>
</evidence>
<evidence type="ECO:0000313" key="1">
    <source>
        <dbReference type="EMBL" id="MBT1705556.1"/>
    </source>
</evidence>
<sequence>MNPESSCVYCKTNSPNRSEHVFPFGLGGENIFLDCVCADCNNKFSRLEMELIQKSIIGLMRSEVGIEGYSKNKNHPSPFKKSTILFHDESSNIVYEVGQSKGFEVYLRPQIVYFNGDFFIEGASDNDLVLLSKVFIKWIRTSLLVVELPSVNSPGTSVQFQKIGAEYSWESYTGPRKRNKIIFKRMNKDDKFYKLLTTRLFLDDEDNLYIRAKSIEDVTAFIPELLKIVDIKKPLNSFSKNFSSSPVINVAFDFDPLMCERAIVKIGLNAFFHCYPRERYNLFLKPAIEFVLEGKSHFNRFFDRGMKRIDGIEDAHSISFFQHDDNLLLRVNLFSGQFILAFWLNGISVMQPSEHSAVDINYRKRHLRFLTMNDLLYDRAQREIKRNPNA</sequence>
<proteinExistence type="predicted"/>
<accession>A0ABS5VZU8</accession>
<reference evidence="1 2" key="1">
    <citation type="submission" date="2021-05" db="EMBL/GenBank/DDBJ databases">
        <title>A Polyphasic approach of four new species of the genus Ohtaekwangia: Ohtaekwangia histidinii sp. nov., Ohtaekwangia cretensis sp. nov., Ohtaekwangia indiensis sp. nov., Ohtaekwangia reichenbachii sp. nov. from diverse environment.</title>
        <authorList>
            <person name="Octaviana S."/>
        </authorList>
    </citation>
    <scope>NUCLEOTIDE SEQUENCE [LARGE SCALE GENOMIC DNA]</scope>
    <source>
        <strain evidence="1 2">PWU20</strain>
    </source>
</reference>
<dbReference type="Proteomes" id="UP000772618">
    <property type="component" value="Unassembled WGS sequence"/>
</dbReference>
<organism evidence="1 2">
    <name type="scientific">Chryseosolibacter indicus</name>
    <dbReference type="NCBI Taxonomy" id="2782351"/>
    <lineage>
        <taxon>Bacteria</taxon>
        <taxon>Pseudomonadati</taxon>
        <taxon>Bacteroidota</taxon>
        <taxon>Cytophagia</taxon>
        <taxon>Cytophagales</taxon>
        <taxon>Chryseotaleaceae</taxon>
        <taxon>Chryseosolibacter</taxon>
    </lineage>
</organism>
<name>A0ABS5VZU8_9BACT</name>
<keyword evidence="2" id="KW-1185">Reference proteome</keyword>
<comment type="caution">
    <text evidence="1">The sequence shown here is derived from an EMBL/GenBank/DDBJ whole genome shotgun (WGS) entry which is preliminary data.</text>
</comment>
<gene>
    <name evidence="1" type="ORF">KK060_19855</name>
</gene>
<protein>
    <recommendedName>
        <fullName evidence="3">HNH endonuclease 5 domain-containing protein</fullName>
    </recommendedName>
</protein>
<evidence type="ECO:0008006" key="3">
    <source>
        <dbReference type="Google" id="ProtNLM"/>
    </source>
</evidence>
<dbReference type="EMBL" id="JAHESD010000059">
    <property type="protein sequence ID" value="MBT1705556.1"/>
    <property type="molecule type" value="Genomic_DNA"/>
</dbReference>